<keyword evidence="4 8" id="KW-0808">Transferase</keyword>
<dbReference type="EMBL" id="CP003639">
    <property type="protein sequence ID" value="AFM40668.1"/>
    <property type="molecule type" value="Genomic_DNA"/>
</dbReference>
<evidence type="ECO:0000313" key="10">
    <source>
        <dbReference type="EMBL" id="AFM40668.1"/>
    </source>
</evidence>
<dbReference type="GO" id="GO:0046428">
    <property type="term" value="F:1,4-dihydroxy-2-naphthoate polyprenyltransferase activity"/>
    <property type="evidence" value="ECO:0007669"/>
    <property type="project" value="UniProtKB-UniRule"/>
</dbReference>
<comment type="similarity">
    <text evidence="8">Belongs to the MenA family. Type 1 subfamily.</text>
</comment>
<dbReference type="eggNOG" id="COG1575">
    <property type="taxonomic scope" value="Bacteria"/>
</dbReference>
<keyword evidence="11" id="KW-1185">Reference proteome</keyword>
<dbReference type="GO" id="GO:0042371">
    <property type="term" value="P:vitamin K biosynthetic process"/>
    <property type="evidence" value="ECO:0007669"/>
    <property type="project" value="TreeGrafter"/>
</dbReference>
<feature type="transmembrane region" description="Helical" evidence="8">
    <location>
        <begin position="182"/>
        <end position="203"/>
    </location>
</feature>
<protein>
    <recommendedName>
        <fullName evidence="8 9">1,4-dihydroxy-2-naphthoate octaprenyltransferase</fullName>
        <shortName evidence="8">DHNA-octaprenyltransferase</shortName>
        <ecNumber evidence="8 9">2.5.1.74</ecNumber>
    </recommendedName>
</protein>
<accession>I4D4E4</accession>
<dbReference type="Proteomes" id="UP000002892">
    <property type="component" value="Chromosome"/>
</dbReference>
<dbReference type="FunFam" id="1.10.357.140:FF:000007">
    <property type="entry name" value="1,4-dihydroxy-2-naphthoate octaprenyltransferase"/>
    <property type="match status" value="1"/>
</dbReference>
<dbReference type="OrthoDB" id="9767568at2"/>
<reference evidence="10 11" key="1">
    <citation type="journal article" date="2012" name="J. Bacteriol.">
        <title>Complete genome sequences of Desulfosporosinus orientis DSM765T, Desulfosporosinus youngiae DSM17734T, Desulfosporosinus meridiei DSM13257T, and Desulfosporosinus acidiphilus DSM22704T.</title>
        <authorList>
            <person name="Pester M."/>
            <person name="Brambilla E."/>
            <person name="Alazard D."/>
            <person name="Rattei T."/>
            <person name="Weinmaier T."/>
            <person name="Han J."/>
            <person name="Lucas S."/>
            <person name="Lapidus A."/>
            <person name="Cheng J.F."/>
            <person name="Goodwin L."/>
            <person name="Pitluck S."/>
            <person name="Peters L."/>
            <person name="Ovchinnikova G."/>
            <person name="Teshima H."/>
            <person name="Detter J.C."/>
            <person name="Han C.S."/>
            <person name="Tapia R."/>
            <person name="Land M.L."/>
            <person name="Hauser L."/>
            <person name="Kyrpides N.C."/>
            <person name="Ivanova N.N."/>
            <person name="Pagani I."/>
            <person name="Huntmann M."/>
            <person name="Wei C.L."/>
            <person name="Davenport K.W."/>
            <person name="Daligault H."/>
            <person name="Chain P.S."/>
            <person name="Chen A."/>
            <person name="Mavromatis K."/>
            <person name="Markowitz V."/>
            <person name="Szeto E."/>
            <person name="Mikhailova N."/>
            <person name="Pati A."/>
            <person name="Wagner M."/>
            <person name="Woyke T."/>
            <person name="Ollivier B."/>
            <person name="Klenk H.P."/>
            <person name="Spring S."/>
            <person name="Loy A."/>
        </authorList>
    </citation>
    <scope>NUCLEOTIDE SEQUENCE [LARGE SCALE GENOMIC DNA]</scope>
    <source>
        <strain evidence="11">DSM 22704 / JCM 16185 / SJ4</strain>
    </source>
</reference>
<feature type="transmembrane region" description="Helical" evidence="8">
    <location>
        <begin position="101"/>
        <end position="119"/>
    </location>
</feature>
<evidence type="ECO:0000256" key="1">
    <source>
        <dbReference type="ARBA" id="ARBA00004141"/>
    </source>
</evidence>
<dbReference type="Pfam" id="PF01040">
    <property type="entry name" value="UbiA"/>
    <property type="match status" value="1"/>
</dbReference>
<dbReference type="HOGENOM" id="CLU_043611_1_2_9"/>
<keyword evidence="6 8" id="KW-1133">Transmembrane helix</keyword>
<feature type="transmembrane region" description="Helical" evidence="8">
    <location>
        <begin position="224"/>
        <end position="246"/>
    </location>
</feature>
<feature type="transmembrane region" description="Helical" evidence="8">
    <location>
        <begin position="156"/>
        <end position="176"/>
    </location>
</feature>
<dbReference type="PANTHER" id="PTHR13929">
    <property type="entry name" value="1,4-DIHYDROXY-2-NAPHTHOATE OCTAPRENYLTRANSFERASE"/>
    <property type="match status" value="1"/>
</dbReference>
<evidence type="ECO:0000256" key="6">
    <source>
        <dbReference type="ARBA" id="ARBA00022989"/>
    </source>
</evidence>
<dbReference type="UniPathway" id="UPA00079">
    <property type="reaction ID" value="UER00168"/>
</dbReference>
<proteinExistence type="inferred from homology"/>
<dbReference type="InterPro" id="IPR044878">
    <property type="entry name" value="UbiA_sf"/>
</dbReference>
<evidence type="ECO:0000256" key="2">
    <source>
        <dbReference type="ARBA" id="ARBA00022428"/>
    </source>
</evidence>
<keyword evidence="7 8" id="KW-0472">Membrane</keyword>
<evidence type="ECO:0000256" key="4">
    <source>
        <dbReference type="ARBA" id="ARBA00022679"/>
    </source>
</evidence>
<dbReference type="STRING" id="646529.Desaci_1674"/>
<evidence type="ECO:0000313" key="11">
    <source>
        <dbReference type="Proteomes" id="UP000002892"/>
    </source>
</evidence>
<keyword evidence="5 8" id="KW-0812">Transmembrane</keyword>
<evidence type="ECO:0000256" key="5">
    <source>
        <dbReference type="ARBA" id="ARBA00022692"/>
    </source>
</evidence>
<dbReference type="RefSeq" id="WP_014826674.1">
    <property type="nucleotide sequence ID" value="NC_018068.1"/>
</dbReference>
<dbReference type="GO" id="GO:0005886">
    <property type="term" value="C:plasma membrane"/>
    <property type="evidence" value="ECO:0007669"/>
    <property type="project" value="UniProtKB-SubCell"/>
</dbReference>
<comment type="pathway">
    <text evidence="8">Quinol/quinone metabolism; menaquinone biosynthesis; menaquinol from 1,4-dihydroxy-2-naphthoate: step 1/2.</text>
</comment>
<dbReference type="HAMAP" id="MF_01937">
    <property type="entry name" value="MenA_1"/>
    <property type="match status" value="1"/>
</dbReference>
<dbReference type="AlphaFoldDB" id="I4D4E4"/>
<dbReference type="Gene3D" id="1.10.357.140">
    <property type="entry name" value="UbiA prenyltransferase"/>
    <property type="match status" value="1"/>
</dbReference>
<dbReference type="PANTHER" id="PTHR13929:SF0">
    <property type="entry name" value="UBIA PRENYLTRANSFERASE DOMAIN-CONTAINING PROTEIN 1"/>
    <property type="match status" value="1"/>
</dbReference>
<feature type="transmembrane region" description="Helical" evidence="8">
    <location>
        <begin position="125"/>
        <end position="144"/>
    </location>
</feature>
<comment type="function">
    <text evidence="8">Conversion of 1,4-dihydroxy-2-naphthoate (DHNA) to demethylmenaquinone (DMK).</text>
</comment>
<dbReference type="NCBIfam" id="NF004749">
    <property type="entry name" value="PRK06080.1-1"/>
    <property type="match status" value="1"/>
</dbReference>
<evidence type="ECO:0000256" key="8">
    <source>
        <dbReference type="HAMAP-Rule" id="MF_01937"/>
    </source>
</evidence>
<evidence type="ECO:0000256" key="3">
    <source>
        <dbReference type="ARBA" id="ARBA00022475"/>
    </source>
</evidence>
<dbReference type="KEGG" id="dai:Desaci_1674"/>
<dbReference type="NCBIfam" id="TIGR00751">
    <property type="entry name" value="menA"/>
    <property type="match status" value="1"/>
</dbReference>
<name>I4D4E4_DESAJ</name>
<feature type="transmembrane region" description="Helical" evidence="8">
    <location>
        <begin position="49"/>
        <end position="69"/>
    </location>
</feature>
<feature type="transmembrane region" description="Helical" evidence="8">
    <location>
        <begin position="21"/>
        <end position="43"/>
    </location>
</feature>
<dbReference type="InterPro" id="IPR000537">
    <property type="entry name" value="UbiA_prenyltransferase"/>
</dbReference>
<comment type="subcellular location">
    <subcellularLocation>
        <location evidence="8">Cell membrane</location>
        <topology evidence="8">Multi-pass membrane protein</topology>
    </subcellularLocation>
    <subcellularLocation>
        <location evidence="1">Membrane</location>
        <topology evidence="1">Multi-pass membrane protein</topology>
    </subcellularLocation>
</comment>
<feature type="transmembrane region" description="Helical" evidence="8">
    <location>
        <begin position="285"/>
        <end position="303"/>
    </location>
</feature>
<dbReference type="CDD" id="cd13962">
    <property type="entry name" value="PT_UbiA_UBIAD1"/>
    <property type="match status" value="1"/>
</dbReference>
<evidence type="ECO:0000256" key="9">
    <source>
        <dbReference type="NCBIfam" id="TIGR00751"/>
    </source>
</evidence>
<keyword evidence="3 8" id="KW-1003">Cell membrane</keyword>
<dbReference type="InterPro" id="IPR026046">
    <property type="entry name" value="UBIAD1"/>
</dbReference>
<comment type="catalytic activity">
    <reaction evidence="8">
        <text>an all-trans-polyprenyl diphosphate + 1,4-dihydroxy-2-naphthoate + H(+) = a 2-demethylmenaquinol + CO2 + diphosphate</text>
        <dbReference type="Rhea" id="RHEA:26478"/>
        <dbReference type="Rhea" id="RHEA-COMP:9563"/>
        <dbReference type="Rhea" id="RHEA-COMP:9564"/>
        <dbReference type="ChEBI" id="CHEBI:11173"/>
        <dbReference type="ChEBI" id="CHEBI:15378"/>
        <dbReference type="ChEBI" id="CHEBI:16526"/>
        <dbReference type="ChEBI" id="CHEBI:33019"/>
        <dbReference type="ChEBI" id="CHEBI:55437"/>
        <dbReference type="ChEBI" id="CHEBI:58914"/>
        <dbReference type="EC" id="2.5.1.74"/>
    </reaction>
</comment>
<gene>
    <name evidence="8" type="primary">menA</name>
    <name evidence="10" type="ordered locus">Desaci_1674</name>
</gene>
<dbReference type="PIRSF" id="PIRSF005355">
    <property type="entry name" value="UBIAD1"/>
    <property type="match status" value="1"/>
</dbReference>
<dbReference type="GO" id="GO:0009234">
    <property type="term" value="P:menaquinone biosynthetic process"/>
    <property type="evidence" value="ECO:0007669"/>
    <property type="project" value="UniProtKB-UniRule"/>
</dbReference>
<dbReference type="EC" id="2.5.1.74" evidence="8 9"/>
<dbReference type="InterPro" id="IPR004657">
    <property type="entry name" value="MenA"/>
</dbReference>
<sequence>MNNLQYSVPQNRRTSKVLWKITRPHTLTASVIPVLIGTTLSLHNKSVHLLLFLAMLVACLFIQIATNLFNEYYDFKRGLDTQDSIGIGGAIVREGFRPKTVMLLALVCYGLSIILGVYICANSSWWLALIGLAGMLIGYLYTGGPLPIAYTPLGEVFSGLFMGTFFILISFFIQTGQVNGKSILVSVPTGILVGAINMANNIRDLDGDKASGRKTMAILLGHEYAVFGLGIMFAIAYLWVIGLVLSSSVSPWLLLVLLSIPKAIQAVKGFVGLNLPIQMMPYVKVTAQTNTIFGLLLCLGLFITK</sequence>
<evidence type="ECO:0000256" key="7">
    <source>
        <dbReference type="ARBA" id="ARBA00023136"/>
    </source>
</evidence>
<keyword evidence="2 8" id="KW-0474">Menaquinone biosynthesis</keyword>
<organism evidence="10 11">
    <name type="scientific">Desulfosporosinus acidiphilus (strain DSM 22704 / JCM 16185 / SJ4)</name>
    <dbReference type="NCBI Taxonomy" id="646529"/>
    <lineage>
        <taxon>Bacteria</taxon>
        <taxon>Bacillati</taxon>
        <taxon>Bacillota</taxon>
        <taxon>Clostridia</taxon>
        <taxon>Eubacteriales</taxon>
        <taxon>Desulfitobacteriaceae</taxon>
        <taxon>Desulfosporosinus</taxon>
    </lineage>
</organism>